<evidence type="ECO:0000313" key="3">
    <source>
        <dbReference type="EMBL" id="KAL3310342.1"/>
    </source>
</evidence>
<evidence type="ECO:0000313" key="4">
    <source>
        <dbReference type="Proteomes" id="UP001626550"/>
    </source>
</evidence>
<comment type="caution">
    <text evidence="3">The sequence shown here is derived from an EMBL/GenBank/DDBJ whole genome shotgun (WGS) entry which is preliminary data.</text>
</comment>
<dbReference type="Gene3D" id="3.30.230.30">
    <property type="entry name" value="Impact, N-terminal domain"/>
    <property type="match status" value="1"/>
</dbReference>
<dbReference type="AlphaFoldDB" id="A0ABD2PTW1"/>
<evidence type="ECO:0000259" key="2">
    <source>
        <dbReference type="Pfam" id="PF01205"/>
    </source>
</evidence>
<evidence type="ECO:0000256" key="1">
    <source>
        <dbReference type="ARBA" id="ARBA00007665"/>
    </source>
</evidence>
<dbReference type="Proteomes" id="UP001626550">
    <property type="component" value="Unassembled WGS sequence"/>
</dbReference>
<reference evidence="3 4" key="1">
    <citation type="submission" date="2024-11" db="EMBL/GenBank/DDBJ databases">
        <title>Adaptive evolution of stress response genes in parasites aligns with host niche diversity.</title>
        <authorList>
            <person name="Hahn C."/>
            <person name="Resl P."/>
        </authorList>
    </citation>
    <scope>NUCLEOTIDE SEQUENCE [LARGE SCALE GENOMIC DNA]</scope>
    <source>
        <strain evidence="3">EGGRZ-B1_66</strain>
        <tissue evidence="3">Body</tissue>
    </source>
</reference>
<dbReference type="InterPro" id="IPR020568">
    <property type="entry name" value="Ribosomal_Su5_D2-typ_SF"/>
</dbReference>
<dbReference type="Pfam" id="PF01205">
    <property type="entry name" value="Impact_N"/>
    <property type="match status" value="1"/>
</dbReference>
<comment type="similarity">
    <text evidence="1">Belongs to the IMPACT family.</text>
</comment>
<accession>A0ABD2PTW1</accession>
<dbReference type="EMBL" id="JBJKFK010003038">
    <property type="protein sequence ID" value="KAL3310342.1"/>
    <property type="molecule type" value="Genomic_DNA"/>
</dbReference>
<dbReference type="InterPro" id="IPR023582">
    <property type="entry name" value="Impact"/>
</dbReference>
<organism evidence="3 4">
    <name type="scientific">Cichlidogyrus casuarinus</name>
    <dbReference type="NCBI Taxonomy" id="1844966"/>
    <lineage>
        <taxon>Eukaryota</taxon>
        <taxon>Metazoa</taxon>
        <taxon>Spiralia</taxon>
        <taxon>Lophotrochozoa</taxon>
        <taxon>Platyhelminthes</taxon>
        <taxon>Monogenea</taxon>
        <taxon>Monopisthocotylea</taxon>
        <taxon>Dactylogyridea</taxon>
        <taxon>Ancyrocephalidae</taxon>
        <taxon>Cichlidogyrus</taxon>
    </lineage>
</organism>
<protein>
    <recommendedName>
        <fullName evidence="2">Impact N-terminal domain-containing protein</fullName>
    </recommendedName>
</protein>
<keyword evidence="4" id="KW-1185">Reference proteome</keyword>
<dbReference type="PANTHER" id="PTHR16301">
    <property type="entry name" value="IMPACT-RELATED"/>
    <property type="match status" value="1"/>
</dbReference>
<name>A0ABD2PTW1_9PLAT</name>
<dbReference type="InterPro" id="IPR036956">
    <property type="entry name" value="Impact_N_sf"/>
</dbReference>
<gene>
    <name evidence="3" type="ORF">Ciccas_011098</name>
</gene>
<proteinExistence type="inferred from homology"/>
<dbReference type="InterPro" id="IPR001498">
    <property type="entry name" value="Impact_N"/>
</dbReference>
<feature type="domain" description="Impact N-terminal" evidence="2">
    <location>
        <begin position="119"/>
        <end position="225"/>
    </location>
</feature>
<dbReference type="PANTHER" id="PTHR16301:SF25">
    <property type="entry name" value="PROTEIN IMPACT"/>
    <property type="match status" value="1"/>
</dbReference>
<sequence length="239" mass="26563">MSTDLDDEIFALEAIYGDQINHQSALKSTIDAHLLKFDNSQILFQIVESVKEELRIITTDETNETSTAPKEESNDLEECTVNKGVPTVKFHLQHFPNRLKFAKASQIGEIVHGPIIEQKKSVFQGHCMICSTDNEVSAFITEMLAYKRVIEATHNILAWHFSPPAGSFISGCDDDGEHKAGENLLHFLVISGATNVVVMVTRFFGGIKLGPDRFKIINQAAKLVLSQAHLIPQKKQSCT</sequence>
<dbReference type="SUPFAM" id="SSF54211">
    <property type="entry name" value="Ribosomal protein S5 domain 2-like"/>
    <property type="match status" value="1"/>
</dbReference>